<organism evidence="1 2">
    <name type="scientific">Bauhinia variegata</name>
    <name type="common">Purple orchid tree</name>
    <name type="synonym">Phanera variegata</name>
    <dbReference type="NCBI Taxonomy" id="167791"/>
    <lineage>
        <taxon>Eukaryota</taxon>
        <taxon>Viridiplantae</taxon>
        <taxon>Streptophyta</taxon>
        <taxon>Embryophyta</taxon>
        <taxon>Tracheophyta</taxon>
        <taxon>Spermatophyta</taxon>
        <taxon>Magnoliopsida</taxon>
        <taxon>eudicotyledons</taxon>
        <taxon>Gunneridae</taxon>
        <taxon>Pentapetalae</taxon>
        <taxon>rosids</taxon>
        <taxon>fabids</taxon>
        <taxon>Fabales</taxon>
        <taxon>Fabaceae</taxon>
        <taxon>Cercidoideae</taxon>
        <taxon>Cercideae</taxon>
        <taxon>Bauhiniinae</taxon>
        <taxon>Bauhinia</taxon>
    </lineage>
</organism>
<name>A0ACB9NDJ2_BAUVA</name>
<sequence>MACSVSTPPLFNFKLSLSNPLRHPTKRSKVLVSHSHINPRLFSSSCNRNFAPTSVKHFTLPLSSARGPRFYAGAHRDKDHSSGSGEQAKSESLVSEATYQEEFSWSSVIFPFLFPALGGLLFGYDIGATSGATISLQSPQLSGVTWFNLSTIQLGLVVSGSLYGALLGSLLAFAIADFLGRKRELVAAALLYVLGSSITAYAPGLDVLLVGRLIYGLGIGLAMHGAPLYIAETSPSKIRGTLISLKELFIVLGILLGYFVGSFQINAVGGWRYMYGLSAPIAVLMGLGMLSLPSSPRWLLLRAVQGRGSFQDLKEKAIFSLSKLRGRPPGDKVSQRQIEETIVSLKSAYADQESEGSFLEVFQGPSLKAFVIGGGLVLFQQITGQPSVLYYAGPILQSAGFSAASDATKVSVVIGLFKLLMTWISVLKVDDLGRRPLLIGGVGGIALSLVLLSVYYKFLGEFPLIAVAALLLYVGCYQISFGPISWLMVSEIFPLRTRGRGISLAVLTNFASNAVVTFAFSPLKELLGADNLFLLFGAIALLSLLFVIFSVPETKGLSLEDIESKILK</sequence>
<evidence type="ECO:0000313" key="1">
    <source>
        <dbReference type="EMBL" id="KAI4334557.1"/>
    </source>
</evidence>
<comment type="caution">
    <text evidence="1">The sequence shown here is derived from an EMBL/GenBank/DDBJ whole genome shotgun (WGS) entry which is preliminary data.</text>
</comment>
<dbReference type="Proteomes" id="UP000828941">
    <property type="component" value="Chromosome 7"/>
</dbReference>
<protein>
    <submittedName>
        <fullName evidence="1">Uncharacterized protein</fullName>
    </submittedName>
</protein>
<dbReference type="EMBL" id="CM039432">
    <property type="protein sequence ID" value="KAI4334557.1"/>
    <property type="molecule type" value="Genomic_DNA"/>
</dbReference>
<gene>
    <name evidence="1" type="ORF">L6164_019235</name>
</gene>
<reference evidence="1 2" key="1">
    <citation type="journal article" date="2022" name="DNA Res.">
        <title>Chromosomal-level genome assembly of the orchid tree Bauhinia variegata (Leguminosae; Cercidoideae) supports the allotetraploid origin hypothesis of Bauhinia.</title>
        <authorList>
            <person name="Zhong Y."/>
            <person name="Chen Y."/>
            <person name="Zheng D."/>
            <person name="Pang J."/>
            <person name="Liu Y."/>
            <person name="Luo S."/>
            <person name="Meng S."/>
            <person name="Qian L."/>
            <person name="Wei D."/>
            <person name="Dai S."/>
            <person name="Zhou R."/>
        </authorList>
    </citation>
    <scope>NUCLEOTIDE SEQUENCE [LARGE SCALE GENOMIC DNA]</scope>
    <source>
        <strain evidence="1">BV-YZ2020</strain>
    </source>
</reference>
<proteinExistence type="predicted"/>
<evidence type="ECO:0000313" key="2">
    <source>
        <dbReference type="Proteomes" id="UP000828941"/>
    </source>
</evidence>
<accession>A0ACB9NDJ2</accession>
<keyword evidence="2" id="KW-1185">Reference proteome</keyword>